<proteinExistence type="predicted"/>
<keyword evidence="10" id="KW-0407">Ion channel</keyword>
<keyword evidence="5" id="KW-0631">Potassium channel</keyword>
<comment type="caution">
    <text evidence="15">The sequence shown here is derived from an EMBL/GenBank/DDBJ whole genome shotgun (WGS) entry which is preliminary data.</text>
</comment>
<evidence type="ECO:0000256" key="1">
    <source>
        <dbReference type="ARBA" id="ARBA00004141"/>
    </source>
</evidence>
<dbReference type="InterPro" id="IPR005821">
    <property type="entry name" value="Ion_trans_dom"/>
</dbReference>
<dbReference type="Proteomes" id="UP000649617">
    <property type="component" value="Unassembled WGS sequence"/>
</dbReference>
<gene>
    <name evidence="15" type="primary">Kcnd2</name>
    <name evidence="15" type="ORF">SPIL2461_LOCUS12387</name>
</gene>
<protein>
    <submittedName>
        <fullName evidence="15">Kcnd2 protein</fullName>
    </submittedName>
</protein>
<dbReference type="Pfam" id="PF00520">
    <property type="entry name" value="Ion_trans"/>
    <property type="match status" value="2"/>
</dbReference>
<organism evidence="15 16">
    <name type="scientific">Symbiodinium pilosum</name>
    <name type="common">Dinoflagellate</name>
    <dbReference type="NCBI Taxonomy" id="2952"/>
    <lineage>
        <taxon>Eukaryota</taxon>
        <taxon>Sar</taxon>
        <taxon>Alveolata</taxon>
        <taxon>Dinophyceae</taxon>
        <taxon>Suessiales</taxon>
        <taxon>Symbiodiniaceae</taxon>
        <taxon>Symbiodinium</taxon>
    </lineage>
</organism>
<dbReference type="SUPFAM" id="SSF81324">
    <property type="entry name" value="Voltage-gated potassium channels"/>
    <property type="match status" value="2"/>
</dbReference>
<evidence type="ECO:0000256" key="5">
    <source>
        <dbReference type="ARBA" id="ARBA00022826"/>
    </source>
</evidence>
<dbReference type="PROSITE" id="PS50096">
    <property type="entry name" value="IQ"/>
    <property type="match status" value="1"/>
</dbReference>
<evidence type="ECO:0000256" key="10">
    <source>
        <dbReference type="ARBA" id="ARBA00023303"/>
    </source>
</evidence>
<dbReference type="PANTHER" id="PTHR11537">
    <property type="entry name" value="VOLTAGE-GATED POTASSIUM CHANNEL"/>
    <property type="match status" value="1"/>
</dbReference>
<keyword evidence="3" id="KW-0633">Potassium transport</keyword>
<comment type="subcellular location">
    <subcellularLocation>
        <location evidence="1">Membrane</location>
        <topology evidence="1">Multi-pass membrane protein</topology>
    </subcellularLocation>
</comment>
<feature type="domain" description="Ion transport" evidence="14">
    <location>
        <begin position="1"/>
        <end position="153"/>
    </location>
</feature>
<evidence type="ECO:0000256" key="9">
    <source>
        <dbReference type="ARBA" id="ARBA00023136"/>
    </source>
</evidence>
<evidence type="ECO:0000256" key="3">
    <source>
        <dbReference type="ARBA" id="ARBA00022538"/>
    </source>
</evidence>
<feature type="transmembrane region" description="Helical" evidence="13">
    <location>
        <begin position="233"/>
        <end position="253"/>
    </location>
</feature>
<evidence type="ECO:0000256" key="7">
    <source>
        <dbReference type="ARBA" id="ARBA00022989"/>
    </source>
</evidence>
<evidence type="ECO:0000259" key="14">
    <source>
        <dbReference type="Pfam" id="PF00520"/>
    </source>
</evidence>
<keyword evidence="2" id="KW-0813">Transport</keyword>
<evidence type="ECO:0000256" key="12">
    <source>
        <dbReference type="SAM" id="MobiDB-lite"/>
    </source>
</evidence>
<evidence type="ECO:0000256" key="6">
    <source>
        <dbReference type="ARBA" id="ARBA00022958"/>
    </source>
</evidence>
<keyword evidence="7 13" id="KW-1133">Transmembrane helix</keyword>
<feature type="transmembrane region" description="Helical" evidence="13">
    <location>
        <begin position="362"/>
        <end position="382"/>
    </location>
</feature>
<dbReference type="GO" id="GO:0008076">
    <property type="term" value="C:voltage-gated potassium channel complex"/>
    <property type="evidence" value="ECO:0007669"/>
    <property type="project" value="InterPro"/>
</dbReference>
<evidence type="ECO:0000313" key="15">
    <source>
        <dbReference type="EMBL" id="CAE7483961.1"/>
    </source>
</evidence>
<evidence type="ECO:0000256" key="8">
    <source>
        <dbReference type="ARBA" id="ARBA00023065"/>
    </source>
</evidence>
<dbReference type="GO" id="GO:0001508">
    <property type="term" value="P:action potential"/>
    <property type="evidence" value="ECO:0007669"/>
    <property type="project" value="TreeGrafter"/>
</dbReference>
<dbReference type="AlphaFoldDB" id="A0A812SGN0"/>
<keyword evidence="9 13" id="KW-0472">Membrane</keyword>
<dbReference type="InterPro" id="IPR028325">
    <property type="entry name" value="VG_K_chnl"/>
</dbReference>
<keyword evidence="4 13" id="KW-0812">Transmembrane</keyword>
<dbReference type="GO" id="GO:0005249">
    <property type="term" value="F:voltage-gated potassium channel activity"/>
    <property type="evidence" value="ECO:0007669"/>
    <property type="project" value="InterPro"/>
</dbReference>
<evidence type="ECO:0000256" key="2">
    <source>
        <dbReference type="ARBA" id="ARBA00022448"/>
    </source>
</evidence>
<feature type="transmembrane region" description="Helical" evidence="13">
    <location>
        <begin position="265"/>
        <end position="284"/>
    </location>
</feature>
<accession>A0A812SGN0</accession>
<dbReference type="Gene3D" id="1.10.287.70">
    <property type="match status" value="2"/>
</dbReference>
<keyword evidence="8" id="KW-0406">Ion transport</keyword>
<dbReference type="OrthoDB" id="420272at2759"/>
<feature type="transmembrane region" description="Helical" evidence="13">
    <location>
        <begin position="127"/>
        <end position="151"/>
    </location>
</feature>
<evidence type="ECO:0000256" key="4">
    <source>
        <dbReference type="ARBA" id="ARBA00022692"/>
    </source>
</evidence>
<feature type="region of interest" description="Disordered" evidence="12">
    <location>
        <begin position="520"/>
        <end position="545"/>
    </location>
</feature>
<evidence type="ECO:0000256" key="13">
    <source>
        <dbReference type="SAM" id="Phobius"/>
    </source>
</evidence>
<keyword evidence="6" id="KW-0630">Potassium</keyword>
<dbReference type="PRINTS" id="PR00169">
    <property type="entry name" value="KCHANNEL"/>
</dbReference>
<dbReference type="EMBL" id="CAJNIZ010025446">
    <property type="protein sequence ID" value="CAE7483961.1"/>
    <property type="molecule type" value="Genomic_DNA"/>
</dbReference>
<sequence>MIDLTAIAPYYLALCGSSVADRYDGELRMLRIFRLLTLDKYIPSVSLIGRVFRRHAKEFQLAAFASAAIWLIFSALMWLTERHDATQVDDLTMAQRYGSMPEAMPYTLVHLTGDYPLIDYDFPAKCVLFVALLFAVGVVAVPTGLLASGFAQELTKYREEQRRLREEAATKIEKALRQYIRRRRLRQVTVRVQAQRTALRELKDKAQKDSPHKLLMVKFLEQKTTAGRVCKKVMFLLIVLNVLAVIGESMSWIKQEIGSTILNAFELVSVLVFTFEYAANVWSAPANSRYMFCRRNYIVSFFGLVDLVTVAPFWIQTVMWISGLQFNAFIFRIARLLRILQLEDFVESFTLLDDAWRSCRETMVATGFMALLVWICGAVLFYEFEQDNPSMDGAFKDLPSSMSGPCFYIDNGGCRFVAKDGAVKGWRDSKRLHCEEAAAWQQLQCNDLDNSSNSGLVLKVELLRLSLDNVQVAELKALQAAWLIYFGVQEITDLRSMQAEELLKLEVDWTTQVSDMRSLHSEDTRSLKQSLEETTRRSQRMIRERDDAREQALARHREGSRLQQQCADARHEVLELSAQIRLAHPAVGPGLNRSFSASFLDSPTLSIKDAQCADAEMLDLRQRCKELERQCTRMHGLLEKGQEACERWRRQGISAATGGIDSADDAGGRPEPFALGPDFPRDARTESPAAIAAVV</sequence>
<feature type="coiled-coil region" evidence="11">
    <location>
        <begin position="147"/>
        <end position="205"/>
    </location>
</feature>
<feature type="transmembrane region" description="Helical" evidence="13">
    <location>
        <begin position="61"/>
        <end position="79"/>
    </location>
</feature>
<name>A0A812SGN0_SYMPI</name>
<keyword evidence="11" id="KW-0175">Coiled coil</keyword>
<evidence type="ECO:0000313" key="16">
    <source>
        <dbReference type="Proteomes" id="UP000649617"/>
    </source>
</evidence>
<evidence type="ECO:0000256" key="11">
    <source>
        <dbReference type="SAM" id="Coils"/>
    </source>
</evidence>
<reference evidence="15" key="1">
    <citation type="submission" date="2021-02" db="EMBL/GenBank/DDBJ databases">
        <authorList>
            <person name="Dougan E. K."/>
            <person name="Rhodes N."/>
            <person name="Thang M."/>
            <person name="Chan C."/>
        </authorList>
    </citation>
    <scope>NUCLEOTIDE SEQUENCE</scope>
</reference>
<keyword evidence="16" id="KW-1185">Reference proteome</keyword>
<dbReference type="PANTHER" id="PTHR11537:SF254">
    <property type="entry name" value="POTASSIUM VOLTAGE-GATED CHANNEL PROTEIN SHAB"/>
    <property type="match status" value="1"/>
</dbReference>
<feature type="domain" description="Ion transport" evidence="14">
    <location>
        <begin position="232"/>
        <end position="402"/>
    </location>
</feature>
<feature type="transmembrane region" description="Helical" evidence="13">
    <location>
        <begin position="296"/>
        <end position="315"/>
    </location>
</feature>